<name>A0ABN2UBU7_9MICC</name>
<evidence type="ECO:0000313" key="10">
    <source>
        <dbReference type="Proteomes" id="UP001501461"/>
    </source>
</evidence>
<feature type="domain" description="Fido" evidence="8">
    <location>
        <begin position="57"/>
        <end position="196"/>
    </location>
</feature>
<keyword evidence="10" id="KW-1185">Reference proteome</keyword>
<evidence type="ECO:0000313" key="9">
    <source>
        <dbReference type="EMBL" id="GAA2033469.1"/>
    </source>
</evidence>
<dbReference type="PANTHER" id="PTHR39560">
    <property type="entry name" value="PROTEIN ADENYLYLTRANSFERASE FIC-RELATED"/>
    <property type="match status" value="1"/>
</dbReference>
<reference evidence="9 10" key="1">
    <citation type="journal article" date="2019" name="Int. J. Syst. Evol. Microbiol.">
        <title>The Global Catalogue of Microorganisms (GCM) 10K type strain sequencing project: providing services to taxonomists for standard genome sequencing and annotation.</title>
        <authorList>
            <consortium name="The Broad Institute Genomics Platform"/>
            <consortium name="The Broad Institute Genome Sequencing Center for Infectious Disease"/>
            <person name="Wu L."/>
            <person name="Ma J."/>
        </authorList>
    </citation>
    <scope>NUCLEOTIDE SEQUENCE [LARGE SCALE GENOMIC DNA]</scope>
    <source>
        <strain evidence="9 10">JCM 13595</strain>
    </source>
</reference>
<dbReference type="Proteomes" id="UP001501461">
    <property type="component" value="Unassembled WGS sequence"/>
</dbReference>
<dbReference type="InterPro" id="IPR003812">
    <property type="entry name" value="Fido"/>
</dbReference>
<dbReference type="PANTHER" id="PTHR39560:SF1">
    <property type="entry name" value="PROTEIN ADENYLYLTRANSFERASE FIC-RELATED"/>
    <property type="match status" value="1"/>
</dbReference>
<evidence type="ECO:0000259" key="8">
    <source>
        <dbReference type="PROSITE" id="PS51459"/>
    </source>
</evidence>
<keyword evidence="1" id="KW-0808">Transferase</keyword>
<protein>
    <recommendedName>
        <fullName evidence="5">protein adenylyltransferase</fullName>
        <ecNumber evidence="5">2.7.7.108</ecNumber>
    </recommendedName>
</protein>
<comment type="catalytic activity">
    <reaction evidence="6">
        <text>L-threonyl-[protein] + ATP = 3-O-(5'-adenylyl)-L-threonyl-[protein] + diphosphate</text>
        <dbReference type="Rhea" id="RHEA:54292"/>
        <dbReference type="Rhea" id="RHEA-COMP:11060"/>
        <dbReference type="Rhea" id="RHEA-COMP:13847"/>
        <dbReference type="ChEBI" id="CHEBI:30013"/>
        <dbReference type="ChEBI" id="CHEBI:30616"/>
        <dbReference type="ChEBI" id="CHEBI:33019"/>
        <dbReference type="ChEBI" id="CHEBI:138113"/>
        <dbReference type="EC" id="2.7.7.108"/>
    </reaction>
</comment>
<dbReference type="InterPro" id="IPR036597">
    <property type="entry name" value="Fido-like_dom_sf"/>
</dbReference>
<dbReference type="EMBL" id="BAAAMN010000018">
    <property type="protein sequence ID" value="GAA2033469.1"/>
    <property type="molecule type" value="Genomic_DNA"/>
</dbReference>
<evidence type="ECO:0000256" key="6">
    <source>
        <dbReference type="ARBA" id="ARBA00047939"/>
    </source>
</evidence>
<keyword evidence="3" id="KW-0547">Nucleotide-binding</keyword>
<dbReference type="SUPFAM" id="SSF140931">
    <property type="entry name" value="Fic-like"/>
    <property type="match status" value="1"/>
</dbReference>
<comment type="caution">
    <text evidence="9">The sequence shown here is derived from an EMBL/GenBank/DDBJ whole genome shotgun (WGS) entry which is preliminary data.</text>
</comment>
<evidence type="ECO:0000256" key="7">
    <source>
        <dbReference type="ARBA" id="ARBA00048696"/>
    </source>
</evidence>
<dbReference type="Gene3D" id="1.10.3290.10">
    <property type="entry name" value="Fido-like domain"/>
    <property type="match status" value="1"/>
</dbReference>
<evidence type="ECO:0000256" key="1">
    <source>
        <dbReference type="ARBA" id="ARBA00022679"/>
    </source>
</evidence>
<keyword evidence="4" id="KW-0067">ATP-binding</keyword>
<comment type="catalytic activity">
    <reaction evidence="7">
        <text>L-tyrosyl-[protein] + ATP = O-(5'-adenylyl)-L-tyrosyl-[protein] + diphosphate</text>
        <dbReference type="Rhea" id="RHEA:54288"/>
        <dbReference type="Rhea" id="RHEA-COMP:10136"/>
        <dbReference type="Rhea" id="RHEA-COMP:13846"/>
        <dbReference type="ChEBI" id="CHEBI:30616"/>
        <dbReference type="ChEBI" id="CHEBI:33019"/>
        <dbReference type="ChEBI" id="CHEBI:46858"/>
        <dbReference type="ChEBI" id="CHEBI:83624"/>
        <dbReference type="EC" id="2.7.7.108"/>
    </reaction>
</comment>
<evidence type="ECO:0000256" key="2">
    <source>
        <dbReference type="ARBA" id="ARBA00022695"/>
    </source>
</evidence>
<organism evidence="9 10">
    <name type="scientific">Yaniella flava</name>
    <dbReference type="NCBI Taxonomy" id="287930"/>
    <lineage>
        <taxon>Bacteria</taxon>
        <taxon>Bacillati</taxon>
        <taxon>Actinomycetota</taxon>
        <taxon>Actinomycetes</taxon>
        <taxon>Micrococcales</taxon>
        <taxon>Micrococcaceae</taxon>
        <taxon>Yaniella</taxon>
    </lineage>
</organism>
<sequence>MVSNNVAHDPYLMSPDYPVLRNLVGANTYEELSKAEADLFHARVVQLNDHSLVAPTRDAQELRGLHRHLFQDVYDWAGEFRVIDMRLGDGDHFAPYISIPLGISNLMNDLAEQDFLKGLQRDAFVDRLAKFYDLLNYIHPFREGNGRTQRTFWARVAFSAGWVLNWAPIHGEELNEASQAARENEDFRPIRQALDKCLSPVSG</sequence>
<keyword evidence="2" id="KW-0548">Nucleotidyltransferase</keyword>
<gene>
    <name evidence="9" type="ORF">GCM10009720_12500</name>
</gene>
<accession>A0ABN2UBU7</accession>
<dbReference type="EC" id="2.7.7.108" evidence="5"/>
<proteinExistence type="predicted"/>
<evidence type="ECO:0000256" key="4">
    <source>
        <dbReference type="ARBA" id="ARBA00022840"/>
    </source>
</evidence>
<dbReference type="Pfam" id="PF02661">
    <property type="entry name" value="Fic"/>
    <property type="match status" value="1"/>
</dbReference>
<evidence type="ECO:0000256" key="3">
    <source>
        <dbReference type="ARBA" id="ARBA00022741"/>
    </source>
</evidence>
<dbReference type="PROSITE" id="PS51459">
    <property type="entry name" value="FIDO"/>
    <property type="match status" value="1"/>
</dbReference>
<evidence type="ECO:0000256" key="5">
    <source>
        <dbReference type="ARBA" id="ARBA00034531"/>
    </source>
</evidence>